<reference evidence="5 6" key="1">
    <citation type="submission" date="2018-03" db="EMBL/GenBank/DDBJ databases">
        <title>Genomic Encyclopedia of Archaeal and Bacterial Type Strains, Phase II (KMG-II): from individual species to whole genera.</title>
        <authorList>
            <person name="Goeker M."/>
        </authorList>
    </citation>
    <scope>NUCLEOTIDE SEQUENCE [LARGE SCALE GENOMIC DNA]</scope>
    <source>
        <strain evidence="5 6">DSM 28229</strain>
    </source>
</reference>
<protein>
    <recommendedName>
        <fullName evidence="7">TonB-dependent receptor</fullName>
    </recommendedName>
</protein>
<keyword evidence="2" id="KW-0472">Membrane</keyword>
<dbReference type="GO" id="GO:0009279">
    <property type="term" value="C:cell outer membrane"/>
    <property type="evidence" value="ECO:0007669"/>
    <property type="project" value="UniProtKB-SubCell"/>
</dbReference>
<gene>
    <name evidence="5" type="ORF">BC781_103545</name>
</gene>
<keyword evidence="6" id="KW-1185">Reference proteome</keyword>
<dbReference type="AlphaFoldDB" id="A0A315ZB58"/>
<feature type="chain" id="PRO_5016289781" description="TonB-dependent receptor" evidence="4">
    <location>
        <begin position="24"/>
        <end position="553"/>
    </location>
</feature>
<evidence type="ECO:0000256" key="4">
    <source>
        <dbReference type="SAM" id="SignalP"/>
    </source>
</evidence>
<evidence type="ECO:0000313" key="6">
    <source>
        <dbReference type="Proteomes" id="UP000245535"/>
    </source>
</evidence>
<evidence type="ECO:0000256" key="3">
    <source>
        <dbReference type="ARBA" id="ARBA00023237"/>
    </source>
</evidence>
<keyword evidence="4" id="KW-0732">Signal</keyword>
<dbReference type="RefSeq" id="WP_109619115.1">
    <property type="nucleotide sequence ID" value="NZ_QGDO01000003.1"/>
</dbReference>
<evidence type="ECO:0000256" key="2">
    <source>
        <dbReference type="ARBA" id="ARBA00023136"/>
    </source>
</evidence>
<dbReference type="EMBL" id="QGDO01000003">
    <property type="protein sequence ID" value="PWJ42293.1"/>
    <property type="molecule type" value="Genomic_DNA"/>
</dbReference>
<sequence length="553" mass="62971">MKTKFHKLYIYSALFMFPSLAFAQEQGSQLDDAEIIIEKSSDLVLPQVQKPMDKMVKKKRVEETKPQVYELKLLPISLQPLAVEQQAYTITPEISSFNADGGRAEVGLGFPLATKADIFYQQYLNENVQVGGQFLHNGLYQGPVEGSLSSGNRNSIGAFGNIYFGNDLLKVNTSYNQRTVHFYGLSDEELANVNKDDIKQSYNHFDFSASYELNSAKDEWQVIPSIDLFSLSDQYNSEELYMNLGLYGGYKLSKDSKVVGGVDFNINNFKNESWDRNKGYVRASLAFEKESKQLSYHIGGRIVYDMDTLSQVRTFNIYPDISAKYQLNEQVFFDGKIEGDLNEINLRTVSNFNPFIHNNVNVINENKVLQAEIGTNFSPWQHSNFRLGLGYGLFKNMGFYLNNPDSQNTFDILYSDENTGVTYITIGLNSKLQKDLVASADFKYNSYAVGEDIGEAWHRPEFEGNFQLQYKGIKNFTLATGAYLYTGIKAKDIDQSTVTLDPIFDLFLRTDYQLNEQLAAYIQLNNITGQKYEYFYNYEQLGFNVMLGASINF</sequence>
<accession>A0A315ZB58</accession>
<evidence type="ECO:0008006" key="7">
    <source>
        <dbReference type="Google" id="ProtNLM"/>
    </source>
</evidence>
<feature type="signal peptide" evidence="4">
    <location>
        <begin position="1"/>
        <end position="23"/>
    </location>
</feature>
<evidence type="ECO:0000256" key="1">
    <source>
        <dbReference type="ARBA" id="ARBA00004442"/>
    </source>
</evidence>
<name>A0A315ZB58_SEDFL</name>
<organism evidence="5 6">
    <name type="scientific">Sediminitomix flava</name>
    <dbReference type="NCBI Taxonomy" id="379075"/>
    <lineage>
        <taxon>Bacteria</taxon>
        <taxon>Pseudomonadati</taxon>
        <taxon>Bacteroidota</taxon>
        <taxon>Cytophagia</taxon>
        <taxon>Cytophagales</taxon>
        <taxon>Flammeovirgaceae</taxon>
        <taxon>Sediminitomix</taxon>
    </lineage>
</organism>
<evidence type="ECO:0000313" key="5">
    <source>
        <dbReference type="EMBL" id="PWJ42293.1"/>
    </source>
</evidence>
<comment type="subcellular location">
    <subcellularLocation>
        <location evidence="1">Cell outer membrane</location>
    </subcellularLocation>
</comment>
<proteinExistence type="predicted"/>
<dbReference type="SUPFAM" id="SSF56935">
    <property type="entry name" value="Porins"/>
    <property type="match status" value="1"/>
</dbReference>
<keyword evidence="3" id="KW-0998">Cell outer membrane</keyword>
<dbReference type="Proteomes" id="UP000245535">
    <property type="component" value="Unassembled WGS sequence"/>
</dbReference>
<dbReference type="OrthoDB" id="1264254at2"/>
<dbReference type="InterPro" id="IPR036942">
    <property type="entry name" value="Beta-barrel_TonB_sf"/>
</dbReference>
<dbReference type="Gene3D" id="2.40.170.20">
    <property type="entry name" value="TonB-dependent receptor, beta-barrel domain"/>
    <property type="match status" value="1"/>
</dbReference>
<comment type="caution">
    <text evidence="5">The sequence shown here is derived from an EMBL/GenBank/DDBJ whole genome shotgun (WGS) entry which is preliminary data.</text>
</comment>